<comment type="caution">
    <text evidence="1">The sequence shown here is derived from an EMBL/GenBank/DDBJ whole genome shotgun (WGS) entry which is preliminary data.</text>
</comment>
<reference evidence="1" key="1">
    <citation type="submission" date="2022-01" db="EMBL/GenBank/DDBJ databases">
        <title>Jiella avicenniae sp. nov., a novel endophytic bacterium isolated from bark of Avicennia marina.</title>
        <authorList>
            <person name="Tuo L."/>
        </authorList>
    </citation>
    <scope>NUCLEOTIDE SEQUENCE</scope>
    <source>
        <strain evidence="1">CBK1P-4</strain>
    </source>
</reference>
<keyword evidence="2" id="KW-1185">Reference proteome</keyword>
<evidence type="ECO:0000313" key="1">
    <source>
        <dbReference type="EMBL" id="MCE7029763.1"/>
    </source>
</evidence>
<accession>A0A9X1P5N5</accession>
<dbReference type="Proteomes" id="UP001139035">
    <property type="component" value="Unassembled WGS sequence"/>
</dbReference>
<dbReference type="Pfam" id="PF12441">
    <property type="entry name" value="CopG_antitoxin"/>
    <property type="match status" value="1"/>
</dbReference>
<protein>
    <submittedName>
        <fullName evidence="1">BrnA antitoxin family protein</fullName>
    </submittedName>
</protein>
<dbReference type="AlphaFoldDB" id="A0A9X1P5N5"/>
<sequence length="74" mass="8387">MTDEAAEEFVATADLTEYDLSHFVPTAFEFSDEEEVNVTLPKVQLDAVKALAERRGVPYRRLMRELIEIGLKTA</sequence>
<organism evidence="1 2">
    <name type="scientific">Jiella avicenniae</name>
    <dbReference type="NCBI Taxonomy" id="2907202"/>
    <lineage>
        <taxon>Bacteria</taxon>
        <taxon>Pseudomonadati</taxon>
        <taxon>Pseudomonadota</taxon>
        <taxon>Alphaproteobacteria</taxon>
        <taxon>Hyphomicrobiales</taxon>
        <taxon>Aurantimonadaceae</taxon>
        <taxon>Jiella</taxon>
    </lineage>
</organism>
<dbReference type="RefSeq" id="WP_233720757.1">
    <property type="nucleotide sequence ID" value="NZ_JAJUWU010000018.1"/>
</dbReference>
<proteinExistence type="predicted"/>
<evidence type="ECO:0000313" key="2">
    <source>
        <dbReference type="Proteomes" id="UP001139035"/>
    </source>
</evidence>
<dbReference type="InterPro" id="IPR022148">
    <property type="entry name" value="CopG_antitoxin"/>
</dbReference>
<gene>
    <name evidence="1" type="ORF">LZD57_17380</name>
</gene>
<dbReference type="EMBL" id="JAJUWU010000018">
    <property type="protein sequence ID" value="MCE7029763.1"/>
    <property type="molecule type" value="Genomic_DNA"/>
</dbReference>
<name>A0A9X1P5N5_9HYPH</name>